<dbReference type="Pfam" id="PF02386">
    <property type="entry name" value="TrkH"/>
    <property type="match status" value="1"/>
</dbReference>
<feature type="region of interest" description="Disordered" evidence="11">
    <location>
        <begin position="100"/>
        <end position="253"/>
    </location>
</feature>
<comment type="subcellular location">
    <subcellularLocation>
        <location evidence="1">Membrane</location>
        <topology evidence="1">Multi-pass membrane protein</topology>
    </subcellularLocation>
</comment>
<sequence>MWKPRLNFITLHYAYIITLSLLGLLILYPYGNLSAVDAYFFGASSSTESGLNTVDVKDLKLYQQLYIYFTPIIANLGFVNIIVVVVRIYWFEKRLKRLTPPPPRTDPETIDLPGRENDPKVRHYEDSNRRQATPPPATTGDSSPDDTGESQHGVLAGNEVLVRTTSTAKPGDRSDAGPARTTSISFAPDPPGPRNDSRVLYIPSPRERDTGHPILELDTASNDDNDGEPAKPLDADASTGLTHRRSHLGESSTLVTASVDRMATSMFIIGPSRTRSADKSSPPPRHADLPYLSKHATVGRNSAFHNLTARDREQLGGIEYRSLKLLLKIVIGYFFGLHLFGVICLVPWIQHADRKYTDYLDEMGLNKIWWAFYSAQTMVDNLGFALTPDSMARFKDATWPMLVMTFLAFAGNTCYPIFLRLVIWTMSRLVPSSSSIREPLRFLLDHPRRCYTLLFPSRPTWILFGILFALNFVDVLLIVVLDLDNPAVNDLPMGPRILSALFQAASSRHTGTSTLNLAAVSPGVQFSLLVMMYISVYPIAISIRASNTYEERSLGIYYGDVDANANEHNARSYILAHMQNQLSFDLWYMFLGIFCICVAEADRIADVNEPAFAIFPIFFEVVSAYGNVGLSIGHPAVLTSLCGQFTTFSKLVICAMMIRGRHRGMPYALDRAIILPDVDVAGESSEERDRSQGVRAVLKLKHAHTA</sequence>
<dbReference type="PIRSF" id="PIRSF002450">
    <property type="entry name" value="K+_transpter_TRK"/>
    <property type="match status" value="1"/>
</dbReference>
<dbReference type="EMBL" id="BAAFSV010000002">
    <property type="protein sequence ID" value="GAB1313193.1"/>
    <property type="molecule type" value="Genomic_DNA"/>
</dbReference>
<accession>A0ABQ0G609</accession>
<dbReference type="InterPro" id="IPR004773">
    <property type="entry name" value="K/Na_transp_Trk1/HKT1"/>
</dbReference>
<evidence type="ECO:0000313" key="13">
    <source>
        <dbReference type="Proteomes" id="UP001628179"/>
    </source>
</evidence>
<keyword evidence="6 10" id="KW-0630">Potassium</keyword>
<evidence type="ECO:0000256" key="8">
    <source>
        <dbReference type="ARBA" id="ARBA00023065"/>
    </source>
</evidence>
<comment type="caution">
    <text evidence="10">Lacks conserved residue(s) required for the propagation of feature annotation.</text>
</comment>
<proteinExistence type="inferred from homology"/>
<feature type="compositionally biased region" description="Basic and acidic residues" evidence="11">
    <location>
        <begin position="113"/>
        <end position="129"/>
    </location>
</feature>
<gene>
    <name evidence="12" type="ORF">MFIFM68171_03403</name>
</gene>
<reference evidence="12 13" key="1">
    <citation type="submission" date="2024-09" db="EMBL/GenBank/DDBJ databases">
        <title>Itraconazole resistance in Madurella fahalii resulting from another homologue of gene encoding cytochrome P450 14-alpha sterol demethylase (CYP51).</title>
        <authorList>
            <person name="Yoshioka I."/>
            <person name="Fahal A.H."/>
            <person name="Kaneko S."/>
            <person name="Yaguchi T."/>
        </authorList>
    </citation>
    <scope>NUCLEOTIDE SEQUENCE [LARGE SCALE GENOMIC DNA]</scope>
    <source>
        <strain evidence="12 13">IFM 68171</strain>
    </source>
</reference>
<keyword evidence="3 10" id="KW-0813">Transport</keyword>
<feature type="transmembrane region" description="Helical" evidence="10">
    <location>
        <begin position="325"/>
        <end position="348"/>
    </location>
</feature>
<dbReference type="InterPro" id="IPR003445">
    <property type="entry name" value="Cat_transpt"/>
</dbReference>
<evidence type="ECO:0000256" key="6">
    <source>
        <dbReference type="ARBA" id="ARBA00022958"/>
    </source>
</evidence>
<dbReference type="PANTHER" id="PTHR31064">
    <property type="entry name" value="POTASSIUM TRANSPORT PROTEIN DDB_G0292412-RELATED"/>
    <property type="match status" value="1"/>
</dbReference>
<dbReference type="PANTHER" id="PTHR31064:SF5">
    <property type="entry name" value="POTASSIUM ION TRANSPORTER (EUROFUNG)"/>
    <property type="match status" value="1"/>
</dbReference>
<dbReference type="InterPro" id="IPR015958">
    <property type="entry name" value="Trk1_fungi"/>
</dbReference>
<protein>
    <recommendedName>
        <fullName evidence="10">Potassium transport protein</fullName>
    </recommendedName>
</protein>
<evidence type="ECO:0000256" key="4">
    <source>
        <dbReference type="ARBA" id="ARBA00022538"/>
    </source>
</evidence>
<dbReference type="RefSeq" id="XP_070914925.1">
    <property type="nucleotide sequence ID" value="XM_071058824.1"/>
</dbReference>
<evidence type="ECO:0000256" key="5">
    <source>
        <dbReference type="ARBA" id="ARBA00022692"/>
    </source>
</evidence>
<feature type="transmembrane region" description="Helical" evidence="10">
    <location>
        <begin position="12"/>
        <end position="31"/>
    </location>
</feature>
<evidence type="ECO:0000256" key="11">
    <source>
        <dbReference type="SAM" id="MobiDB-lite"/>
    </source>
</evidence>
<organism evidence="12 13">
    <name type="scientific">Madurella fahalii</name>
    <dbReference type="NCBI Taxonomy" id="1157608"/>
    <lineage>
        <taxon>Eukaryota</taxon>
        <taxon>Fungi</taxon>
        <taxon>Dikarya</taxon>
        <taxon>Ascomycota</taxon>
        <taxon>Pezizomycotina</taxon>
        <taxon>Sordariomycetes</taxon>
        <taxon>Sordariomycetidae</taxon>
        <taxon>Sordariales</taxon>
        <taxon>Sordariales incertae sedis</taxon>
        <taxon>Madurella</taxon>
    </lineage>
</organism>
<evidence type="ECO:0000256" key="2">
    <source>
        <dbReference type="ARBA" id="ARBA00009137"/>
    </source>
</evidence>
<evidence type="ECO:0000256" key="3">
    <source>
        <dbReference type="ARBA" id="ARBA00022448"/>
    </source>
</evidence>
<feature type="transmembrane region" description="Helical" evidence="10">
    <location>
        <begin position="517"/>
        <end position="540"/>
    </location>
</feature>
<evidence type="ECO:0000313" key="12">
    <source>
        <dbReference type="EMBL" id="GAB1313193.1"/>
    </source>
</evidence>
<dbReference type="GeneID" id="98174147"/>
<feature type="transmembrane region" description="Helical" evidence="10">
    <location>
        <begin position="65"/>
        <end position="90"/>
    </location>
</feature>
<keyword evidence="7 10" id="KW-1133">Transmembrane helix</keyword>
<feature type="region of interest" description="Disordered" evidence="11">
    <location>
        <begin position="271"/>
        <end position="290"/>
    </location>
</feature>
<keyword evidence="9 10" id="KW-0472">Membrane</keyword>
<feature type="transmembrane region" description="Helical" evidence="10">
    <location>
        <begin position="461"/>
        <end position="483"/>
    </location>
</feature>
<evidence type="ECO:0000256" key="1">
    <source>
        <dbReference type="ARBA" id="ARBA00004141"/>
    </source>
</evidence>
<dbReference type="Proteomes" id="UP001628179">
    <property type="component" value="Unassembled WGS sequence"/>
</dbReference>
<dbReference type="NCBIfam" id="TIGR00934">
    <property type="entry name" value="2a38euk"/>
    <property type="match status" value="1"/>
</dbReference>
<dbReference type="InterPro" id="IPR051143">
    <property type="entry name" value="TrkH_K-transport"/>
</dbReference>
<comment type="caution">
    <text evidence="12">The sequence shown here is derived from an EMBL/GenBank/DDBJ whole genome shotgun (WGS) entry which is preliminary data.</text>
</comment>
<evidence type="ECO:0000256" key="10">
    <source>
        <dbReference type="PIRNR" id="PIRNR002450"/>
    </source>
</evidence>
<evidence type="ECO:0000256" key="9">
    <source>
        <dbReference type="ARBA" id="ARBA00023136"/>
    </source>
</evidence>
<keyword evidence="13" id="KW-1185">Reference proteome</keyword>
<keyword evidence="8 10" id="KW-0406">Ion transport</keyword>
<comment type="similarity">
    <text evidence="2 10">Belongs to the TrkH potassium transport family.</text>
</comment>
<feature type="transmembrane region" description="Helical" evidence="10">
    <location>
        <begin position="399"/>
        <end position="423"/>
    </location>
</feature>
<keyword evidence="4 10" id="KW-0633">Potassium transport</keyword>
<name>A0ABQ0G609_9PEZI</name>
<evidence type="ECO:0000256" key="7">
    <source>
        <dbReference type="ARBA" id="ARBA00022989"/>
    </source>
</evidence>
<keyword evidence="5 10" id="KW-0812">Transmembrane</keyword>